<evidence type="ECO:0000313" key="1">
    <source>
        <dbReference type="EMBL" id="CEO49566.1"/>
    </source>
</evidence>
<name>A0A0B7K4I2_BIOOC</name>
<protein>
    <submittedName>
        <fullName evidence="1">Uncharacterized protein</fullName>
    </submittedName>
</protein>
<dbReference type="EMBL" id="CDPU01000015">
    <property type="protein sequence ID" value="CEO49566.1"/>
    <property type="molecule type" value="Genomic_DNA"/>
</dbReference>
<accession>A0A0B7K4I2</accession>
<sequence>MPEISFYDPVCPVPEARQKEATKALNKSVDQADLERYPYIDITFGDGGLFTYRCYSDSEKKIGQQGPSGACKI</sequence>
<gene>
    <name evidence="1" type="ORF">BN869_000005623_1</name>
</gene>
<organism evidence="1">
    <name type="scientific">Bionectria ochroleuca</name>
    <name type="common">Gliocladium roseum</name>
    <dbReference type="NCBI Taxonomy" id="29856"/>
    <lineage>
        <taxon>Eukaryota</taxon>
        <taxon>Fungi</taxon>
        <taxon>Dikarya</taxon>
        <taxon>Ascomycota</taxon>
        <taxon>Pezizomycotina</taxon>
        <taxon>Sordariomycetes</taxon>
        <taxon>Hypocreomycetidae</taxon>
        <taxon>Hypocreales</taxon>
        <taxon>Bionectriaceae</taxon>
        <taxon>Clonostachys</taxon>
    </lineage>
</organism>
<reference evidence="1" key="1">
    <citation type="submission" date="2015-01" db="EMBL/GenBank/DDBJ databases">
        <authorList>
            <person name="Durling Mikael"/>
        </authorList>
    </citation>
    <scope>NUCLEOTIDE SEQUENCE</scope>
</reference>
<dbReference type="AlphaFoldDB" id="A0A0B7K4I2"/>
<proteinExistence type="predicted"/>